<dbReference type="Pfam" id="PF08127">
    <property type="entry name" value="Propeptide_C1"/>
    <property type="match status" value="1"/>
</dbReference>
<dbReference type="InterPro" id="IPR000668">
    <property type="entry name" value="Peptidase_C1A_C"/>
</dbReference>
<keyword evidence="2" id="KW-0645">Protease</keyword>
<evidence type="ECO:0000259" key="9">
    <source>
        <dbReference type="SMART" id="SM00645"/>
    </source>
</evidence>
<dbReference type="PROSITE" id="PS00640">
    <property type="entry name" value="THIOL_PROTEASE_ASN"/>
    <property type="match status" value="1"/>
</dbReference>
<feature type="signal peptide" evidence="8">
    <location>
        <begin position="1"/>
        <end position="18"/>
    </location>
</feature>
<dbReference type="CDD" id="cd02620">
    <property type="entry name" value="Peptidase_C1A_CathepsinB"/>
    <property type="match status" value="1"/>
</dbReference>
<sequence>MKFLTAFLVVSLAVASQGASIDPHPLSLEFIDQINEKATTWVAGKNFEISDWERVKKLASGVLPGSYSLENVGSINPHDESEDVPESFDSREAWPNCASIKQIRDQSSCGSCWAFGAVEAMSDRICIHTNQTEQVYISAEDLNSCCYGIFACGLGCNGGSVDGPWEYWNTDGIVTGGLYKSNQGCKDYTLEPCEHHTTGSKPQCDSLDYSTPACVRSCSDSSLNYKDSLTFGQKYSAFHNEKQIQLEIYKNGPIEAAFTVYDDFPNYKSGVYQKTSNKAVGGHAIKIIGWGTENDTPYWLIANSWDSDWGDNGYFKMLRGSNHCGIESETAASLPQL</sequence>
<dbReference type="InterPro" id="IPR013128">
    <property type="entry name" value="Peptidase_C1A"/>
</dbReference>
<dbReference type="Proteomes" id="UP001566132">
    <property type="component" value="Unassembled WGS sequence"/>
</dbReference>
<dbReference type="GO" id="GO:0008234">
    <property type="term" value="F:cysteine-type peptidase activity"/>
    <property type="evidence" value="ECO:0007669"/>
    <property type="project" value="UniProtKB-KW"/>
</dbReference>
<dbReference type="InterPro" id="IPR012599">
    <property type="entry name" value="Propeptide_C1A"/>
</dbReference>
<dbReference type="Gene3D" id="3.90.70.10">
    <property type="entry name" value="Cysteine proteinases"/>
    <property type="match status" value="1"/>
</dbReference>
<feature type="chain" id="PRO_5044752242" description="Peptidase C1A papain C-terminal domain-containing protein" evidence="8">
    <location>
        <begin position="19"/>
        <end position="337"/>
    </location>
</feature>
<dbReference type="SUPFAM" id="SSF54001">
    <property type="entry name" value="Cysteine proteinases"/>
    <property type="match status" value="1"/>
</dbReference>
<dbReference type="PROSITE" id="PS00139">
    <property type="entry name" value="THIOL_PROTEASE_CYS"/>
    <property type="match status" value="1"/>
</dbReference>
<reference evidence="10 11" key="1">
    <citation type="submission" date="2024-05" db="EMBL/GenBank/DDBJ databases">
        <title>Genetic variation in Jamaican populations of the coffee berry borer (Hypothenemus hampei).</title>
        <authorList>
            <person name="Errbii M."/>
            <person name="Myrie A."/>
        </authorList>
    </citation>
    <scope>NUCLEOTIDE SEQUENCE [LARGE SCALE GENOMIC DNA]</scope>
    <source>
        <strain evidence="10">JA-Hopewell-2020-01-JO</strain>
        <tissue evidence="10">Whole body</tissue>
    </source>
</reference>
<evidence type="ECO:0000313" key="11">
    <source>
        <dbReference type="Proteomes" id="UP001566132"/>
    </source>
</evidence>
<evidence type="ECO:0000256" key="6">
    <source>
        <dbReference type="ARBA" id="ARBA00023145"/>
    </source>
</evidence>
<comment type="similarity">
    <text evidence="1">Belongs to the peptidase C1 family.</text>
</comment>
<dbReference type="InterPro" id="IPR038765">
    <property type="entry name" value="Papain-like_cys_pep_sf"/>
</dbReference>
<evidence type="ECO:0000256" key="8">
    <source>
        <dbReference type="SAM" id="SignalP"/>
    </source>
</evidence>
<keyword evidence="11" id="KW-1185">Reference proteome</keyword>
<dbReference type="PANTHER" id="PTHR12411">
    <property type="entry name" value="CYSTEINE PROTEASE FAMILY C1-RELATED"/>
    <property type="match status" value="1"/>
</dbReference>
<feature type="domain" description="Peptidase C1A papain C-terminal" evidence="9">
    <location>
        <begin position="84"/>
        <end position="334"/>
    </location>
</feature>
<protein>
    <recommendedName>
        <fullName evidence="9">Peptidase C1A papain C-terminal domain-containing protein</fullName>
    </recommendedName>
</protein>
<dbReference type="PROSITE" id="PS00639">
    <property type="entry name" value="THIOL_PROTEASE_HIS"/>
    <property type="match status" value="1"/>
</dbReference>
<evidence type="ECO:0000256" key="2">
    <source>
        <dbReference type="ARBA" id="ARBA00022670"/>
    </source>
</evidence>
<proteinExistence type="inferred from homology"/>
<keyword evidence="4" id="KW-0378">Hydrolase</keyword>
<keyword evidence="3 8" id="KW-0732">Signal</keyword>
<gene>
    <name evidence="10" type="ORF">ABEB36_015596</name>
</gene>
<keyword evidence="5" id="KW-0788">Thiol protease</keyword>
<dbReference type="InterPro" id="IPR025661">
    <property type="entry name" value="Pept_asp_AS"/>
</dbReference>
<evidence type="ECO:0000313" key="10">
    <source>
        <dbReference type="EMBL" id="KAL1487761.1"/>
    </source>
</evidence>
<dbReference type="Pfam" id="PF00112">
    <property type="entry name" value="Peptidase_C1"/>
    <property type="match status" value="1"/>
</dbReference>
<dbReference type="InterPro" id="IPR000169">
    <property type="entry name" value="Pept_cys_AS"/>
</dbReference>
<comment type="caution">
    <text evidence="10">The sequence shown here is derived from an EMBL/GenBank/DDBJ whole genome shotgun (WGS) entry which is preliminary data.</text>
</comment>
<dbReference type="SMART" id="SM00645">
    <property type="entry name" value="Pept_C1"/>
    <property type="match status" value="1"/>
</dbReference>
<keyword evidence="6" id="KW-0865">Zymogen</keyword>
<dbReference type="GO" id="GO:0006508">
    <property type="term" value="P:proteolysis"/>
    <property type="evidence" value="ECO:0007669"/>
    <property type="project" value="UniProtKB-KW"/>
</dbReference>
<accession>A0ABD1DZD6</accession>
<evidence type="ECO:0000256" key="1">
    <source>
        <dbReference type="ARBA" id="ARBA00008455"/>
    </source>
</evidence>
<dbReference type="InterPro" id="IPR025660">
    <property type="entry name" value="Pept_his_AS"/>
</dbReference>
<dbReference type="FunFam" id="3.90.70.10:FF:000031">
    <property type="entry name" value="Cathepsin B"/>
    <property type="match status" value="1"/>
</dbReference>
<evidence type="ECO:0000256" key="5">
    <source>
        <dbReference type="ARBA" id="ARBA00022807"/>
    </source>
</evidence>
<dbReference type="EMBL" id="JBDJPC010000019">
    <property type="protein sequence ID" value="KAL1487761.1"/>
    <property type="molecule type" value="Genomic_DNA"/>
</dbReference>
<dbReference type="PRINTS" id="PR00705">
    <property type="entry name" value="PAPAIN"/>
</dbReference>
<organism evidence="10 11">
    <name type="scientific">Hypothenemus hampei</name>
    <name type="common">Coffee berry borer</name>
    <dbReference type="NCBI Taxonomy" id="57062"/>
    <lineage>
        <taxon>Eukaryota</taxon>
        <taxon>Metazoa</taxon>
        <taxon>Ecdysozoa</taxon>
        <taxon>Arthropoda</taxon>
        <taxon>Hexapoda</taxon>
        <taxon>Insecta</taxon>
        <taxon>Pterygota</taxon>
        <taxon>Neoptera</taxon>
        <taxon>Endopterygota</taxon>
        <taxon>Coleoptera</taxon>
        <taxon>Polyphaga</taxon>
        <taxon>Cucujiformia</taxon>
        <taxon>Curculionidae</taxon>
        <taxon>Scolytinae</taxon>
        <taxon>Hypothenemus</taxon>
    </lineage>
</organism>
<evidence type="ECO:0000256" key="4">
    <source>
        <dbReference type="ARBA" id="ARBA00022801"/>
    </source>
</evidence>
<keyword evidence="7" id="KW-1015">Disulfide bond</keyword>
<name>A0ABD1DZD6_HYPHA</name>
<evidence type="ECO:0000256" key="3">
    <source>
        <dbReference type="ARBA" id="ARBA00022729"/>
    </source>
</evidence>
<dbReference type="AlphaFoldDB" id="A0ABD1DZD6"/>
<evidence type="ECO:0000256" key="7">
    <source>
        <dbReference type="ARBA" id="ARBA00023157"/>
    </source>
</evidence>